<dbReference type="KEGG" id="mob:NCTC10112_00131"/>
<dbReference type="Pfam" id="PF10385">
    <property type="entry name" value="RNA_pol_Rpb2_45"/>
    <property type="match status" value="1"/>
</dbReference>
<feature type="domain" description="DNA-directed RNA polymerase subunit 2 hybrid-binding" evidence="9">
    <location>
        <begin position="711"/>
        <end position="1096"/>
    </location>
</feature>
<comment type="similarity">
    <text evidence="6 7">Belongs to the RNA polymerase beta chain family.</text>
</comment>
<dbReference type="OrthoDB" id="9803954at2"/>
<reference evidence="15 16" key="1">
    <citation type="submission" date="2019-01" db="EMBL/GenBank/DDBJ databases">
        <authorList>
            <consortium name="Pathogen Informatics"/>
        </authorList>
    </citation>
    <scope>NUCLEOTIDE SEQUENCE [LARGE SCALE GENOMIC DNA]</scope>
    <source>
        <strain evidence="15 16">NCTC10112</strain>
    </source>
</reference>
<evidence type="ECO:0000256" key="8">
    <source>
        <dbReference type="RuleBase" id="RU363031"/>
    </source>
</evidence>
<dbReference type="InterPro" id="IPR007644">
    <property type="entry name" value="RNA_pol_bsu_protrusion"/>
</dbReference>
<dbReference type="InterPro" id="IPR007642">
    <property type="entry name" value="RNA_pol_Rpb2_2"/>
</dbReference>
<dbReference type="InterPro" id="IPR037033">
    <property type="entry name" value="DNA-dir_RNAP_su2_hyb_sf"/>
</dbReference>
<dbReference type="InterPro" id="IPR015712">
    <property type="entry name" value="DNA-dir_RNA_pol_su2"/>
</dbReference>
<dbReference type="Gene3D" id="2.40.50.100">
    <property type="match status" value="1"/>
</dbReference>
<dbReference type="Gene3D" id="3.90.1800.10">
    <property type="entry name" value="RNA polymerase alpha subunit dimerisation domain"/>
    <property type="match status" value="1"/>
</dbReference>
<feature type="domain" description="RNA polymerase Rpb2" evidence="11">
    <location>
        <begin position="184"/>
        <end position="307"/>
    </location>
</feature>
<dbReference type="EC" id="2.7.7.6" evidence="6 8"/>
<keyword evidence="3 6" id="KW-0548">Nucleotidyltransferase</keyword>
<dbReference type="Gene3D" id="3.90.1100.10">
    <property type="match status" value="2"/>
</dbReference>
<evidence type="ECO:0000256" key="3">
    <source>
        <dbReference type="ARBA" id="ARBA00022695"/>
    </source>
</evidence>
<dbReference type="InterPro" id="IPR007120">
    <property type="entry name" value="DNA-dir_RNAP_su2_dom"/>
</dbReference>
<dbReference type="PROSITE" id="PS01166">
    <property type="entry name" value="RNA_POL_BETA"/>
    <property type="match status" value="1"/>
</dbReference>
<dbReference type="Gene3D" id="2.40.50.150">
    <property type="match status" value="1"/>
</dbReference>
<dbReference type="InterPro" id="IPR019462">
    <property type="entry name" value="DNA-dir_RNA_pol_bsu_external_1"/>
</dbReference>
<evidence type="ECO:0000256" key="5">
    <source>
        <dbReference type="ARBA" id="ARBA00048552"/>
    </source>
</evidence>
<dbReference type="Gene3D" id="2.40.270.10">
    <property type="entry name" value="DNA-directed RNA polymerase, subunit 2, domain 6"/>
    <property type="match status" value="2"/>
</dbReference>
<dbReference type="GO" id="GO:0003677">
    <property type="term" value="F:DNA binding"/>
    <property type="evidence" value="ECO:0007669"/>
    <property type="project" value="UniProtKB-UniRule"/>
</dbReference>
<organism evidence="15 16">
    <name type="scientific">Metamycoplasma orale</name>
    <name type="common">Mycoplasma orale</name>
    <dbReference type="NCBI Taxonomy" id="2121"/>
    <lineage>
        <taxon>Bacteria</taxon>
        <taxon>Bacillati</taxon>
        <taxon>Mycoplasmatota</taxon>
        <taxon>Mycoplasmoidales</taxon>
        <taxon>Metamycoplasmataceae</taxon>
        <taxon>Metamycoplasma</taxon>
    </lineage>
</organism>
<dbReference type="GO" id="GO:0003899">
    <property type="term" value="F:DNA-directed RNA polymerase activity"/>
    <property type="evidence" value="ECO:0007669"/>
    <property type="project" value="UniProtKB-UniRule"/>
</dbReference>
<name>A0A448ZVH5_METOS</name>
<evidence type="ECO:0000256" key="2">
    <source>
        <dbReference type="ARBA" id="ARBA00022679"/>
    </source>
</evidence>
<evidence type="ECO:0000259" key="14">
    <source>
        <dbReference type="Pfam" id="PF10385"/>
    </source>
</evidence>
<evidence type="ECO:0000259" key="10">
    <source>
        <dbReference type="Pfam" id="PF04560"/>
    </source>
</evidence>
<dbReference type="InterPro" id="IPR010243">
    <property type="entry name" value="RNA_pol_bsu_bac"/>
</dbReference>
<dbReference type="Proteomes" id="UP000290482">
    <property type="component" value="Chromosome"/>
</dbReference>
<comment type="catalytic activity">
    <reaction evidence="5 6 8">
        <text>RNA(n) + a ribonucleoside 5'-triphosphate = RNA(n+1) + diphosphate</text>
        <dbReference type="Rhea" id="RHEA:21248"/>
        <dbReference type="Rhea" id="RHEA-COMP:14527"/>
        <dbReference type="Rhea" id="RHEA-COMP:17342"/>
        <dbReference type="ChEBI" id="CHEBI:33019"/>
        <dbReference type="ChEBI" id="CHEBI:61557"/>
        <dbReference type="ChEBI" id="CHEBI:140395"/>
        <dbReference type="EC" id="2.7.7.6"/>
    </reaction>
</comment>
<dbReference type="Gene3D" id="2.30.150.10">
    <property type="entry name" value="DNA-directed RNA polymerase, beta subunit, external 1 domain"/>
    <property type="match status" value="1"/>
</dbReference>
<keyword evidence="4 6" id="KW-0804">Transcription</keyword>
<accession>A0A448ZVH5</accession>
<feature type="domain" description="RNA polymerase Rpb2" evidence="10">
    <location>
        <begin position="1098"/>
        <end position="1173"/>
    </location>
</feature>
<dbReference type="InterPro" id="IPR042107">
    <property type="entry name" value="DNA-dir_RNA_pol_bsu_ext_1_sf"/>
</dbReference>
<sequence length="1200" mass="134895">MAQKKQYENRLFGPTTIRRDYSISQKVFETPDFLEMQRTSFKKFIEEDIEKELREIYPIEAHGKVRIDYLYNTVHFDVPKKSEFECIKEAKRKGSSYIGKVKAKLRQTNIATGEVDEAEVVFAEIPILTNGGSFIINGAEKVIVQQLTRSTGVYFGVGVRNKQANDLFNKVEIIPQLGSWIEISHKVTSSNVDTVKIAIDKNKSFLLTTFLKALGFSKAGIYEMFGKIPQLKETFKRDKIVFEGENALEEIVKEAQEHIYRVIRKGDRMTSESAKNLLPITLFNARRYTLTETGRFTLNRKLNVIDRILNTYLADNIYSYDGSLLYEKGTFITLDIAKQIHEDYKNRLIPMWRLPNIDATVYGNQIDLEGNEELGNRLYVPAINIYPTENDKINDKKVLVLGNDPTSNENFLLVPDIIATISYYFNLLSNVGYDDDPDSLINKRIVTIGELLQNQFKIGLIKLEKNTKERIVTKEIEKITPKNVTNNKPIFNQMKSFFNTSKLSQFMDQCNPLAEISNKRRITSLGPRGLNRDTAQFEVRDVHPTHYGRICPIETPEGPNIGLILNLASFAKIDKYGFIQTPYFRVKNRKVDFSQPVYLTAIEELNVVIAQSTINVKNGIIIDDVVMARKDNEYIQAKTEDVNYIGVSNRQMTSIAASAIPFLENDDANRALMGSNMQRQAVPVIKAEAPLVATGVEADIAKYSSTNLRSNTTGKVTYVDANQIKILADGAKKADVYNLRTFERSNQGTLIHQIPIVKVGDEIKEGDLLVDGPSMKNGEMALGKNVLVGFSTWNGYNYEDAVILSERLVKDDVYTSIHIEEQTIQFRQSKAGEDYLTTDIPNVSNYSKRFLNEDGIVRIGSEVTAGDILVGRTSPKGEENPTPEEKLMAAIFGQKSSNRKDTSLKVKHGHNGTVVDVEIISREDGDQLEEGVEKIIKVSIAQKRKIKVGDKMAGRHGNKGVVSIVLPVEEMPYLEDGTPLDMLLNPQGVPSRMNIGQVLELHLGQAAKNLGEKFVTPVFDGITHNQIKDILEEAKVNPTGKTVVYSGLTGEPFDNPISVGVMYMLKLYHMVDDKMHSRSVGPYSLITQQPLGGKSQNGGQRFGEMETWAIESYGASNVLQELLTYKSDNIVGRNQLYNALAKGTKLPNPGMPESFLVLAHELRGLGIKLEVHEKADEELEEKDDVRVDTKYYQEIEGSGE</sequence>
<dbReference type="GO" id="GO:0000428">
    <property type="term" value="C:DNA-directed RNA polymerase complex"/>
    <property type="evidence" value="ECO:0007669"/>
    <property type="project" value="UniProtKB-KW"/>
</dbReference>
<keyword evidence="1 6" id="KW-0240">DNA-directed RNA polymerase</keyword>
<comment type="function">
    <text evidence="6 8">DNA-dependent RNA polymerase catalyzes the transcription of DNA into RNA using the four ribonucleoside triphosphates as substrates.</text>
</comment>
<dbReference type="HAMAP" id="MF_01321">
    <property type="entry name" value="RNApol_bact_RpoB"/>
    <property type="match status" value="1"/>
</dbReference>
<feature type="domain" description="DNA-directed RNA polymerase beta subunit external 1" evidence="14">
    <location>
        <begin position="583"/>
        <end position="648"/>
    </location>
</feature>
<dbReference type="GO" id="GO:0032549">
    <property type="term" value="F:ribonucleoside binding"/>
    <property type="evidence" value="ECO:0007669"/>
    <property type="project" value="InterPro"/>
</dbReference>
<evidence type="ECO:0000313" key="16">
    <source>
        <dbReference type="Proteomes" id="UP000290482"/>
    </source>
</evidence>
<dbReference type="InterPro" id="IPR007641">
    <property type="entry name" value="RNA_pol_Rpb2_7"/>
</dbReference>
<dbReference type="AlphaFoldDB" id="A0A448ZVH5"/>
<dbReference type="Pfam" id="PF04565">
    <property type="entry name" value="RNA_pol_Rpb2_3"/>
    <property type="match status" value="1"/>
</dbReference>
<evidence type="ECO:0000259" key="11">
    <source>
        <dbReference type="Pfam" id="PF04561"/>
    </source>
</evidence>
<protein>
    <recommendedName>
        <fullName evidence="6 8">DNA-directed RNA polymerase subunit beta</fullName>
        <shortName evidence="6">RNAP subunit beta</shortName>
        <ecNumber evidence="6 8">2.7.7.6</ecNumber>
    </recommendedName>
    <alternativeName>
        <fullName evidence="6">RNA polymerase subunit beta</fullName>
    </alternativeName>
    <alternativeName>
        <fullName evidence="6">Transcriptase subunit beta</fullName>
    </alternativeName>
</protein>
<feature type="domain" description="RNA polymerase Rpb2" evidence="13">
    <location>
        <begin position="505"/>
        <end position="573"/>
    </location>
</feature>
<feature type="domain" description="RNA polymerase beta subunit protrusion" evidence="12">
    <location>
        <begin position="50"/>
        <end position="490"/>
    </location>
</feature>
<evidence type="ECO:0000256" key="7">
    <source>
        <dbReference type="RuleBase" id="RU000434"/>
    </source>
</evidence>
<dbReference type="RefSeq" id="WP_022936232.1">
    <property type="nucleotide sequence ID" value="NZ_LR214940.1"/>
</dbReference>
<evidence type="ECO:0000256" key="1">
    <source>
        <dbReference type="ARBA" id="ARBA00022478"/>
    </source>
</evidence>
<keyword evidence="2 6" id="KW-0808">Transferase</keyword>
<comment type="subunit">
    <text evidence="6 8">The RNAP catalytic core consists of 2 alpha, 1 beta, 1 beta' and 1 omega subunit. When a sigma factor is associated with the core the holoenzyme is formed, which can initiate transcription.</text>
</comment>
<dbReference type="InterPro" id="IPR007121">
    <property type="entry name" value="RNA_pol_bsu_CS"/>
</dbReference>
<dbReference type="Gene3D" id="3.90.1110.10">
    <property type="entry name" value="RNA polymerase Rpb2, domain 2"/>
    <property type="match status" value="2"/>
</dbReference>
<dbReference type="Pfam" id="PF04560">
    <property type="entry name" value="RNA_pol_Rpb2_7"/>
    <property type="match status" value="1"/>
</dbReference>
<dbReference type="InterPro" id="IPR014724">
    <property type="entry name" value="RNA_pol_RPB2_OB-fold"/>
</dbReference>
<keyword evidence="16" id="KW-1185">Reference proteome</keyword>
<dbReference type="Pfam" id="PF04563">
    <property type="entry name" value="RNA_pol_Rpb2_1"/>
    <property type="match status" value="1"/>
</dbReference>
<dbReference type="SUPFAM" id="SSF64484">
    <property type="entry name" value="beta and beta-prime subunits of DNA dependent RNA-polymerase"/>
    <property type="match status" value="1"/>
</dbReference>
<dbReference type="GO" id="GO:0006351">
    <property type="term" value="P:DNA-templated transcription"/>
    <property type="evidence" value="ECO:0007669"/>
    <property type="project" value="UniProtKB-UniRule"/>
</dbReference>
<dbReference type="Pfam" id="PF04561">
    <property type="entry name" value="RNA_pol_Rpb2_2"/>
    <property type="match status" value="1"/>
</dbReference>
<evidence type="ECO:0000259" key="13">
    <source>
        <dbReference type="Pfam" id="PF04565"/>
    </source>
</evidence>
<proteinExistence type="inferred from homology"/>
<evidence type="ECO:0000313" key="15">
    <source>
        <dbReference type="EMBL" id="VEU55253.1"/>
    </source>
</evidence>
<evidence type="ECO:0000256" key="6">
    <source>
        <dbReference type="HAMAP-Rule" id="MF_01321"/>
    </source>
</evidence>
<dbReference type="PANTHER" id="PTHR20856">
    <property type="entry name" value="DNA-DIRECTED RNA POLYMERASE I SUBUNIT 2"/>
    <property type="match status" value="1"/>
</dbReference>
<gene>
    <name evidence="6 15" type="primary">rpoB</name>
    <name evidence="15" type="ORF">NCTC10112_00131</name>
</gene>
<dbReference type="Pfam" id="PF00562">
    <property type="entry name" value="RNA_pol_Rpb2_6"/>
    <property type="match status" value="1"/>
</dbReference>
<dbReference type="EMBL" id="LR214940">
    <property type="protein sequence ID" value="VEU55253.1"/>
    <property type="molecule type" value="Genomic_DNA"/>
</dbReference>
<evidence type="ECO:0000259" key="12">
    <source>
        <dbReference type="Pfam" id="PF04563"/>
    </source>
</evidence>
<dbReference type="InterPro" id="IPR007645">
    <property type="entry name" value="RNA_pol_Rpb2_3"/>
</dbReference>
<dbReference type="InterPro" id="IPR037034">
    <property type="entry name" value="RNA_pol_Rpb2_2_sf"/>
</dbReference>
<dbReference type="CDD" id="cd00653">
    <property type="entry name" value="RNA_pol_B_RPB2"/>
    <property type="match status" value="1"/>
</dbReference>
<evidence type="ECO:0000259" key="9">
    <source>
        <dbReference type="Pfam" id="PF00562"/>
    </source>
</evidence>
<evidence type="ECO:0000256" key="4">
    <source>
        <dbReference type="ARBA" id="ARBA00023163"/>
    </source>
</evidence>
<dbReference type="NCBIfam" id="NF001616">
    <property type="entry name" value="PRK00405.1"/>
    <property type="match status" value="1"/>
</dbReference>